<dbReference type="AlphaFoldDB" id="A0AAU7CBY5"/>
<feature type="transmembrane region" description="Helical" evidence="1">
    <location>
        <begin position="21"/>
        <end position="41"/>
    </location>
</feature>
<proteinExistence type="predicted"/>
<name>A0AAU7CBY5_9BACT</name>
<feature type="transmembrane region" description="Helical" evidence="1">
    <location>
        <begin position="112"/>
        <end position="135"/>
    </location>
</feature>
<protein>
    <recommendedName>
        <fullName evidence="3">HTTM domain-containing protein</fullName>
    </recommendedName>
</protein>
<feature type="transmembrane region" description="Helical" evidence="1">
    <location>
        <begin position="61"/>
        <end position="83"/>
    </location>
</feature>
<dbReference type="EMBL" id="CP155447">
    <property type="protein sequence ID" value="XBH02736.1"/>
    <property type="molecule type" value="Genomic_DNA"/>
</dbReference>
<feature type="transmembrane region" description="Helical" evidence="1">
    <location>
        <begin position="176"/>
        <end position="199"/>
    </location>
</feature>
<evidence type="ECO:0008006" key="3">
    <source>
        <dbReference type="Google" id="ProtNLM"/>
    </source>
</evidence>
<gene>
    <name evidence="2" type="ORF">V5E97_31100</name>
</gene>
<sequence length="416" mass="46697">MSWKDFFTSESTDTGRIRDRLRLALGLATLVMLVLSWPLWIDRGAFPRVPFVAGFPELKGSLTFIPFAVLLAAVGLSTAGIAWKSSMAIGIGTLLVLILGDQHRFQPWTYQFLMIGILLVSLPPDRALLYARWWFAALYFYSGLSKLDVSFCNELGNLFLVTAVRPLGLEPAEWPAAGRMAAILAMPLWEIGVAIALIVPRTRRMGLAAALVLHTALLWILGPWGLRHSTIVLVWNVAMMVEIAIVFGPNFSCSTRADAATRRELWLGRPAQFLFWIAVILPLCERKGWFDAWPGHALYASHVERTEVFLHEAQWDELTPDLRAHLQDPGQDSWRRFDLTAWSREARGVPIYPQGRACNGLAEAIAARYRGRLLIKVVQWGPADRWTGRRSRVECLGFKAIQRQGNGYRLNSHPAG</sequence>
<accession>A0AAU7CBY5</accession>
<keyword evidence="1" id="KW-0812">Transmembrane</keyword>
<reference evidence="2" key="1">
    <citation type="submission" date="2024-05" db="EMBL/GenBank/DDBJ databases">
        <title>Planctomycetes of the genus Singulisphaera possess chitinolytic capabilities.</title>
        <authorList>
            <person name="Ivanova A."/>
        </authorList>
    </citation>
    <scope>NUCLEOTIDE SEQUENCE</scope>
    <source>
        <strain evidence="2">Ch08T</strain>
    </source>
</reference>
<organism evidence="2">
    <name type="scientific">Singulisphaera sp. Ch08</name>
    <dbReference type="NCBI Taxonomy" id="3120278"/>
    <lineage>
        <taxon>Bacteria</taxon>
        <taxon>Pseudomonadati</taxon>
        <taxon>Planctomycetota</taxon>
        <taxon>Planctomycetia</taxon>
        <taxon>Isosphaerales</taxon>
        <taxon>Isosphaeraceae</taxon>
        <taxon>Singulisphaera</taxon>
    </lineage>
</organism>
<evidence type="ECO:0000313" key="2">
    <source>
        <dbReference type="EMBL" id="XBH02736.1"/>
    </source>
</evidence>
<feature type="transmembrane region" description="Helical" evidence="1">
    <location>
        <begin position="232"/>
        <end position="253"/>
    </location>
</feature>
<feature type="transmembrane region" description="Helical" evidence="1">
    <location>
        <begin position="206"/>
        <end position="226"/>
    </location>
</feature>
<dbReference type="RefSeq" id="WP_406695477.1">
    <property type="nucleotide sequence ID" value="NZ_CP155447.1"/>
</dbReference>
<keyword evidence="1" id="KW-0472">Membrane</keyword>
<evidence type="ECO:0000256" key="1">
    <source>
        <dbReference type="SAM" id="Phobius"/>
    </source>
</evidence>
<keyword evidence="1" id="KW-1133">Transmembrane helix</keyword>